<organism evidence="1">
    <name type="scientific">marine sediment metagenome</name>
    <dbReference type="NCBI Taxonomy" id="412755"/>
    <lineage>
        <taxon>unclassified sequences</taxon>
        <taxon>metagenomes</taxon>
        <taxon>ecological metagenomes</taxon>
    </lineage>
</organism>
<accession>X1FIY3</accession>
<gene>
    <name evidence="1" type="ORF">S03H2_21608</name>
</gene>
<feature type="non-terminal residue" evidence="1">
    <location>
        <position position="268"/>
    </location>
</feature>
<proteinExistence type="predicted"/>
<reference evidence="1" key="1">
    <citation type="journal article" date="2014" name="Front. Microbiol.">
        <title>High frequency of phylogenetically diverse reductive dehalogenase-homologous genes in deep subseafloor sedimentary metagenomes.</title>
        <authorList>
            <person name="Kawai M."/>
            <person name="Futagami T."/>
            <person name="Toyoda A."/>
            <person name="Takaki Y."/>
            <person name="Nishi S."/>
            <person name="Hori S."/>
            <person name="Arai W."/>
            <person name="Tsubouchi T."/>
            <person name="Morono Y."/>
            <person name="Uchiyama I."/>
            <person name="Ito T."/>
            <person name="Fujiyama A."/>
            <person name="Inagaki F."/>
            <person name="Takami H."/>
        </authorList>
    </citation>
    <scope>NUCLEOTIDE SEQUENCE</scope>
    <source>
        <strain evidence="1">Expedition CK06-06</strain>
    </source>
</reference>
<sequence length="268" mass="28298">HIIAAPRQQIVDMTNNSTDPLEFTVGGTVYPDWLSVNTTPGTTDMRTAIFCAEASLTGGGSIKGVGSTYLISSSLTINSDIILDLLTKGSKIQDDAGNAALTINGTIEAGFYQIFDWGNGTGSLSINNNTVNPAWFGAHPDATATVNDAAFAESVDALSDYGSWELPEGQYSTDLPITFSALNSMKITFIGRISASTDGLVFDAISLSLITGINLINSAGVDWESGFFGVKFQGSTSGFSNNTVFITNIQAFEKGMYLLSTATKSVIY</sequence>
<name>X1FIY3_9ZZZZ</name>
<feature type="non-terminal residue" evidence="1">
    <location>
        <position position="1"/>
    </location>
</feature>
<comment type="caution">
    <text evidence="1">The sequence shown here is derived from an EMBL/GenBank/DDBJ whole genome shotgun (WGS) entry which is preliminary data.</text>
</comment>
<protein>
    <submittedName>
        <fullName evidence="1">Uncharacterized protein</fullName>
    </submittedName>
</protein>
<dbReference type="EMBL" id="BARU01011527">
    <property type="protein sequence ID" value="GAH45621.1"/>
    <property type="molecule type" value="Genomic_DNA"/>
</dbReference>
<dbReference type="AlphaFoldDB" id="X1FIY3"/>
<evidence type="ECO:0000313" key="1">
    <source>
        <dbReference type="EMBL" id="GAH45621.1"/>
    </source>
</evidence>